<dbReference type="AlphaFoldDB" id="A0A8B3S053"/>
<organism evidence="1 2">
    <name type="scientific">Candidatus Argoarchaeum ethanivorans</name>
    <dbReference type="NCBI Taxonomy" id="2608793"/>
    <lineage>
        <taxon>Archaea</taxon>
        <taxon>Methanobacteriati</taxon>
        <taxon>Methanobacteriota</taxon>
        <taxon>Stenosarchaea group</taxon>
        <taxon>Methanomicrobia</taxon>
        <taxon>Methanosarcinales</taxon>
        <taxon>Methanosarcinales incertae sedis</taxon>
        <taxon>GOM Arc I cluster</taxon>
        <taxon>Candidatus Argoarchaeum</taxon>
    </lineage>
</organism>
<proteinExistence type="predicted"/>
<evidence type="ECO:0000313" key="2">
    <source>
        <dbReference type="Proteomes" id="UP000291831"/>
    </source>
</evidence>
<comment type="caution">
    <text evidence="1">The sequence shown here is derived from an EMBL/GenBank/DDBJ whole genome shotgun (WGS) entry which is preliminary data.</text>
</comment>
<accession>A0A8B3S053</accession>
<sequence>MGGTTPEIYIPLEYKNITFVEDKECQLFAVNKILSTREWLPLIGITLPFTLIPSEFIALIKEEISINERIDDSIV</sequence>
<name>A0A8B3S053_9EURY</name>
<dbReference type="Proteomes" id="UP000291831">
    <property type="component" value="Unassembled WGS sequence"/>
</dbReference>
<dbReference type="EMBL" id="RPGO01000040">
    <property type="protein sequence ID" value="RZB28699.1"/>
    <property type="molecule type" value="Genomic_DNA"/>
</dbReference>
<protein>
    <submittedName>
        <fullName evidence="1">Uncharacterized protein</fullName>
    </submittedName>
</protein>
<evidence type="ECO:0000313" key="1">
    <source>
        <dbReference type="EMBL" id="RZB28699.1"/>
    </source>
</evidence>
<reference evidence="2" key="1">
    <citation type="submission" date="2019-01" db="EMBL/GenBank/DDBJ databases">
        <title>Anaerobic oxidation of ethane by archaea from a marine hydrocarbon seep.</title>
        <authorList>
            <person name="Musat F."/>
        </authorList>
    </citation>
    <scope>NUCLEOTIDE SEQUENCE [LARGE SCALE GENOMIC DNA]</scope>
</reference>
<gene>
    <name evidence="1" type="ORF">AEth_01959</name>
</gene>